<dbReference type="Proteomes" id="UP001160148">
    <property type="component" value="Unassembled WGS sequence"/>
</dbReference>
<name>A0AAV0WZV0_9HEMI</name>
<evidence type="ECO:0000313" key="2">
    <source>
        <dbReference type="EMBL" id="CAI6361017.1"/>
    </source>
</evidence>
<gene>
    <name evidence="2" type="ORF">MEUPH1_LOCUS16245</name>
</gene>
<evidence type="ECO:0000313" key="3">
    <source>
        <dbReference type="Proteomes" id="UP001160148"/>
    </source>
</evidence>
<comment type="caution">
    <text evidence="2">The sequence shown here is derived from an EMBL/GenBank/DDBJ whole genome shotgun (WGS) entry which is preliminary data.</text>
</comment>
<accession>A0AAV0WZV0</accession>
<keyword evidence="3" id="KW-1185">Reference proteome</keyword>
<feature type="coiled-coil region" evidence="1">
    <location>
        <begin position="120"/>
        <end position="164"/>
    </location>
</feature>
<dbReference type="EMBL" id="CARXXK010000003">
    <property type="protein sequence ID" value="CAI6361017.1"/>
    <property type="molecule type" value="Genomic_DNA"/>
</dbReference>
<keyword evidence="1" id="KW-0175">Coiled coil</keyword>
<feature type="coiled-coil region" evidence="1">
    <location>
        <begin position="486"/>
        <end position="513"/>
    </location>
</feature>
<protein>
    <submittedName>
        <fullName evidence="2">Uncharacterized protein</fullName>
    </submittedName>
</protein>
<organism evidence="2 3">
    <name type="scientific">Macrosiphum euphorbiae</name>
    <name type="common">potato aphid</name>
    <dbReference type="NCBI Taxonomy" id="13131"/>
    <lineage>
        <taxon>Eukaryota</taxon>
        <taxon>Metazoa</taxon>
        <taxon>Ecdysozoa</taxon>
        <taxon>Arthropoda</taxon>
        <taxon>Hexapoda</taxon>
        <taxon>Insecta</taxon>
        <taxon>Pterygota</taxon>
        <taxon>Neoptera</taxon>
        <taxon>Paraneoptera</taxon>
        <taxon>Hemiptera</taxon>
        <taxon>Sternorrhyncha</taxon>
        <taxon>Aphidomorpha</taxon>
        <taxon>Aphidoidea</taxon>
        <taxon>Aphididae</taxon>
        <taxon>Macrosiphini</taxon>
        <taxon>Macrosiphum</taxon>
    </lineage>
</organism>
<feature type="coiled-coil region" evidence="1">
    <location>
        <begin position="665"/>
        <end position="692"/>
    </location>
</feature>
<sequence length="766" mass="90644">MSDNFQKTYAYNHTENNDKNKNDKVITFNYQPAQSSHVTENKIVVFDYTTIGMQINQNLNSFDNLNAETIDLHKLNISYEDIVKTFKEKLMTKIVDGKYVMSDKDAINFDKMIGLACIAMNESEKNNKQLITKNSILQNKYKNYDCLVNECNRLKSEMDQIKINLCLALSRRFNDKEDVIHLTNVCAALAARENEYYNIQMENDKLKYVINKQLMDIRMTTLNNYDEILQSVEKLKEGLHIKDLKISQLGDEILYSINEEKYMQLQLFHENVFQFPDQNFHDAFDYTQNNNELYEGKMLIAEQIIQIQGSSDVEFEDHKLCDLINMLAKLTTDKEDNLKTINRCLVRNIEDKNQQLIKEINDYKQWQIYLENENEKLNSQIKNKIMVQTILIGKQNEHNNLKQDYLKMQLMYDKLKERDAHLLTLLDECRQRLSDREIKCVDDDSLIKTLQSNIIEQTNKYELVNAKYNKEKEKCQKNKLYTQQTMDEFTNRLLEKQTEIALVQNECNDLKHRIKSEKDYKLNLKCYIVTLDNVLKEKKKIIHKLKIQYKLQQQLHTAMSRSSSLLSDNHLHINSKLKYQMDILLDNVGTWKNIIIGYEKVVNNMQNAAQRQSKKSNYWIDKYQHLKDIEYKATLTENLTKEKEVILLQHQNEIEDIREKYNPIIAHMEDTQANLRNEIQDLKESLKLKKAHLMIVEKNASFQLYESLKTQQRLAKVCNIEQMEGLVDYTSKLQSENTFMKRLIEIRKEKIRSLENCLCTGTSLHQ</sequence>
<evidence type="ECO:0000256" key="1">
    <source>
        <dbReference type="SAM" id="Coils"/>
    </source>
</evidence>
<dbReference type="AlphaFoldDB" id="A0AAV0WZV0"/>
<reference evidence="2 3" key="1">
    <citation type="submission" date="2023-01" db="EMBL/GenBank/DDBJ databases">
        <authorList>
            <person name="Whitehead M."/>
        </authorList>
    </citation>
    <scope>NUCLEOTIDE SEQUENCE [LARGE SCALE GENOMIC DNA]</scope>
</reference>
<proteinExistence type="predicted"/>